<dbReference type="InterPro" id="IPR036388">
    <property type="entry name" value="WH-like_DNA-bd_sf"/>
</dbReference>
<sequence length="169" mass="18499">MTKPDIDRREAFAALFSQMAPRLYRTAMGILGNPHDAADALQEAGLKAFRYFGSLADPEAGPAWLTRILVNTCYDVGRRRSRVMPTGLGVVECPGGYTTPETDWALLDALQHLSPEQRTTVVLRFFQDLSIPQIAQVMAVPEGTVKSRLHASMAKLRAVLAASEKEGAQ</sequence>
<reference evidence="8 9" key="1">
    <citation type="submission" date="2021-03" db="EMBL/GenBank/DDBJ databases">
        <title>Genomic Encyclopedia of Type Strains, Phase IV (KMG-IV): sequencing the most valuable type-strain genomes for metagenomic binning, comparative biology and taxonomic classification.</title>
        <authorList>
            <person name="Goeker M."/>
        </authorList>
    </citation>
    <scope>NUCLEOTIDE SEQUENCE [LARGE SCALE GENOMIC DNA]</scope>
    <source>
        <strain evidence="8 9">DSM 27138</strain>
    </source>
</reference>
<evidence type="ECO:0000313" key="8">
    <source>
        <dbReference type="EMBL" id="MBP2017655.1"/>
    </source>
</evidence>
<dbReference type="InterPro" id="IPR039425">
    <property type="entry name" value="RNA_pol_sigma-70-like"/>
</dbReference>
<keyword evidence="5" id="KW-0804">Transcription</keyword>
<feature type="domain" description="RNA polymerase sigma-70 region 2" evidence="6">
    <location>
        <begin position="15"/>
        <end position="82"/>
    </location>
</feature>
<keyword evidence="3" id="KW-0731">Sigma factor</keyword>
<evidence type="ECO:0000259" key="6">
    <source>
        <dbReference type="Pfam" id="PF04542"/>
    </source>
</evidence>
<dbReference type="CDD" id="cd06171">
    <property type="entry name" value="Sigma70_r4"/>
    <property type="match status" value="1"/>
</dbReference>
<dbReference type="PANTHER" id="PTHR43133:SF50">
    <property type="entry name" value="ECF RNA POLYMERASE SIGMA FACTOR SIGM"/>
    <property type="match status" value="1"/>
</dbReference>
<dbReference type="EMBL" id="JAGGLG010000006">
    <property type="protein sequence ID" value="MBP2017655.1"/>
    <property type="molecule type" value="Genomic_DNA"/>
</dbReference>
<evidence type="ECO:0000259" key="7">
    <source>
        <dbReference type="Pfam" id="PF08281"/>
    </source>
</evidence>
<evidence type="ECO:0000313" key="9">
    <source>
        <dbReference type="Proteomes" id="UP001519289"/>
    </source>
</evidence>
<organism evidence="8 9">
    <name type="scientific">Symbiobacterium terraclitae</name>
    <dbReference type="NCBI Taxonomy" id="557451"/>
    <lineage>
        <taxon>Bacteria</taxon>
        <taxon>Bacillati</taxon>
        <taxon>Bacillota</taxon>
        <taxon>Clostridia</taxon>
        <taxon>Eubacteriales</taxon>
        <taxon>Symbiobacteriaceae</taxon>
        <taxon>Symbiobacterium</taxon>
    </lineage>
</organism>
<feature type="domain" description="RNA polymerase sigma factor 70 region 4 type 2" evidence="7">
    <location>
        <begin position="105"/>
        <end position="156"/>
    </location>
</feature>
<dbReference type="Gene3D" id="1.10.1740.10">
    <property type="match status" value="1"/>
</dbReference>
<dbReference type="InterPro" id="IPR013324">
    <property type="entry name" value="RNA_pol_sigma_r3/r4-like"/>
</dbReference>
<name>A0ABS4JRR8_9FIRM</name>
<proteinExistence type="inferred from homology"/>
<keyword evidence="2" id="KW-0805">Transcription regulation</keyword>
<dbReference type="Proteomes" id="UP001519289">
    <property type="component" value="Unassembled WGS sequence"/>
</dbReference>
<dbReference type="SUPFAM" id="SSF88946">
    <property type="entry name" value="Sigma2 domain of RNA polymerase sigma factors"/>
    <property type="match status" value="1"/>
</dbReference>
<keyword evidence="4" id="KW-0238">DNA-binding</keyword>
<evidence type="ECO:0000256" key="1">
    <source>
        <dbReference type="ARBA" id="ARBA00010641"/>
    </source>
</evidence>
<keyword evidence="9" id="KW-1185">Reference proteome</keyword>
<dbReference type="InterPro" id="IPR007627">
    <property type="entry name" value="RNA_pol_sigma70_r2"/>
</dbReference>
<dbReference type="InterPro" id="IPR013325">
    <property type="entry name" value="RNA_pol_sigma_r2"/>
</dbReference>
<dbReference type="PANTHER" id="PTHR43133">
    <property type="entry name" value="RNA POLYMERASE ECF-TYPE SIGMA FACTO"/>
    <property type="match status" value="1"/>
</dbReference>
<comment type="caution">
    <text evidence="8">The sequence shown here is derived from an EMBL/GenBank/DDBJ whole genome shotgun (WGS) entry which is preliminary data.</text>
</comment>
<comment type="similarity">
    <text evidence="1">Belongs to the sigma-70 factor family. ECF subfamily.</text>
</comment>
<dbReference type="RefSeq" id="WP_209465791.1">
    <property type="nucleotide sequence ID" value="NZ_JAGGLG010000006.1"/>
</dbReference>
<evidence type="ECO:0000256" key="2">
    <source>
        <dbReference type="ARBA" id="ARBA00023015"/>
    </source>
</evidence>
<evidence type="ECO:0000256" key="3">
    <source>
        <dbReference type="ARBA" id="ARBA00023082"/>
    </source>
</evidence>
<dbReference type="Pfam" id="PF08281">
    <property type="entry name" value="Sigma70_r4_2"/>
    <property type="match status" value="1"/>
</dbReference>
<dbReference type="InterPro" id="IPR013249">
    <property type="entry name" value="RNA_pol_sigma70_r4_t2"/>
</dbReference>
<evidence type="ECO:0000256" key="5">
    <source>
        <dbReference type="ARBA" id="ARBA00023163"/>
    </source>
</evidence>
<dbReference type="SUPFAM" id="SSF88659">
    <property type="entry name" value="Sigma3 and sigma4 domains of RNA polymerase sigma factors"/>
    <property type="match status" value="1"/>
</dbReference>
<dbReference type="Gene3D" id="1.10.10.10">
    <property type="entry name" value="Winged helix-like DNA-binding domain superfamily/Winged helix DNA-binding domain"/>
    <property type="match status" value="1"/>
</dbReference>
<gene>
    <name evidence="8" type="ORF">J2Z79_001040</name>
</gene>
<protein>
    <submittedName>
        <fullName evidence="8">RNA polymerase sigma-70 factor (ECF subfamily)</fullName>
    </submittedName>
</protein>
<accession>A0ABS4JRR8</accession>
<evidence type="ECO:0000256" key="4">
    <source>
        <dbReference type="ARBA" id="ARBA00023125"/>
    </source>
</evidence>
<dbReference type="Pfam" id="PF04542">
    <property type="entry name" value="Sigma70_r2"/>
    <property type="match status" value="1"/>
</dbReference>